<organism evidence="1 2">
    <name type="scientific">Triparma retinervis</name>
    <dbReference type="NCBI Taxonomy" id="2557542"/>
    <lineage>
        <taxon>Eukaryota</taxon>
        <taxon>Sar</taxon>
        <taxon>Stramenopiles</taxon>
        <taxon>Ochrophyta</taxon>
        <taxon>Bolidophyceae</taxon>
        <taxon>Parmales</taxon>
        <taxon>Triparmaceae</taxon>
        <taxon>Triparma</taxon>
    </lineage>
</organism>
<protein>
    <submittedName>
        <fullName evidence="1">Uncharacterized protein</fullName>
    </submittedName>
</protein>
<dbReference type="Proteomes" id="UP001165082">
    <property type="component" value="Unassembled WGS sequence"/>
</dbReference>
<evidence type="ECO:0000313" key="1">
    <source>
        <dbReference type="EMBL" id="GMH56839.1"/>
    </source>
</evidence>
<accession>A0A9W7DUJ3</accession>
<dbReference type="EMBL" id="BRXZ01000893">
    <property type="protein sequence ID" value="GMH56839.1"/>
    <property type="molecule type" value="Genomic_DNA"/>
</dbReference>
<dbReference type="OrthoDB" id="198323at2759"/>
<dbReference type="AlphaFoldDB" id="A0A9W7DUJ3"/>
<evidence type="ECO:0000313" key="2">
    <source>
        <dbReference type="Proteomes" id="UP001165082"/>
    </source>
</evidence>
<name>A0A9W7DUJ3_9STRA</name>
<reference evidence="1" key="1">
    <citation type="submission" date="2022-07" db="EMBL/GenBank/DDBJ databases">
        <title>Genome analysis of Parmales, a sister group of diatoms, reveals the evolutionary specialization of diatoms from phago-mixotrophs to photoautotrophs.</title>
        <authorList>
            <person name="Ban H."/>
            <person name="Sato S."/>
            <person name="Yoshikawa S."/>
            <person name="Kazumasa Y."/>
            <person name="Nakamura Y."/>
            <person name="Ichinomiya M."/>
            <person name="Saitoh K."/>
            <person name="Sato N."/>
            <person name="Blanc-Mathieu R."/>
            <person name="Endo H."/>
            <person name="Kuwata A."/>
            <person name="Ogata H."/>
        </authorList>
    </citation>
    <scope>NUCLEOTIDE SEQUENCE</scope>
</reference>
<comment type="caution">
    <text evidence="1">The sequence shown here is derived from an EMBL/GenBank/DDBJ whole genome shotgun (WGS) entry which is preliminary data.</text>
</comment>
<sequence>MEQLSYKTSHVNSMWAVDMRHFGIAVEVDADNPLNFSRRSAFVFELERKVPDSAPPPVLPSVTKPHIEDPMMQILLLMMTTSQMNPFKKLSGDIVTQQLYPFIDESATVVDSTQLSFLNVSSVPQPWPEPKGIKVNMMPFRPLDKGSLPKNCQAYWAIIQMCVEHSHGAPAPRGPKVAYLTIDESHVEEGKTQRRGGLHTETPGVLVGTNIAPIPEFAYHHWGHGSYNQGKVQGGIYMASNVANSTLYYDAEVKKERMGDVPNGDCRYLRKHFGEPIFNRADMIYWMTDRTPHEALPMPSGPRQFIRVILGGVHLWFKDHSTANPLVDLPSSVRVIVGNKFGTSSAGELTEVTKRRK</sequence>
<keyword evidence="2" id="KW-1185">Reference proteome</keyword>
<gene>
    <name evidence="1" type="ORF">TrRE_jg1176</name>
</gene>
<proteinExistence type="predicted"/>